<evidence type="ECO:0000313" key="20">
    <source>
        <dbReference type="Proteomes" id="UP000694419"/>
    </source>
</evidence>
<evidence type="ECO:0000256" key="4">
    <source>
        <dbReference type="ARBA" id="ARBA00022468"/>
    </source>
</evidence>
<dbReference type="GO" id="GO:0008270">
    <property type="term" value="F:zinc ion binding"/>
    <property type="evidence" value="ECO:0007669"/>
    <property type="project" value="UniProtKB-KW"/>
</dbReference>
<dbReference type="FunFam" id="1.10.220.150:FF:000004">
    <property type="entry name" value="Putative ADP-ribosylation factor GTPase-activating protein 2"/>
    <property type="match status" value="1"/>
</dbReference>
<evidence type="ECO:0000256" key="11">
    <source>
        <dbReference type="ARBA" id="ARBA00022927"/>
    </source>
</evidence>
<dbReference type="PRINTS" id="PR00405">
    <property type="entry name" value="REVINTRACTNG"/>
</dbReference>
<evidence type="ECO:0000256" key="9">
    <source>
        <dbReference type="ARBA" id="ARBA00022833"/>
    </source>
</evidence>
<name>A0A8C3KG59_9CHAR</name>
<dbReference type="GO" id="GO:0005096">
    <property type="term" value="F:GTPase activator activity"/>
    <property type="evidence" value="ECO:0007669"/>
    <property type="project" value="UniProtKB-KW"/>
</dbReference>
<evidence type="ECO:0000259" key="18">
    <source>
        <dbReference type="PROSITE" id="PS50115"/>
    </source>
</evidence>
<keyword evidence="4" id="KW-0343">GTPase activation</keyword>
<keyword evidence="8 16" id="KW-0863">Zinc-finger</keyword>
<keyword evidence="7" id="KW-0479">Metal-binding</keyword>
<keyword evidence="9" id="KW-0862">Zinc</keyword>
<dbReference type="Pfam" id="PF01412">
    <property type="entry name" value="ArfGap"/>
    <property type="match status" value="1"/>
</dbReference>
<evidence type="ECO:0000256" key="15">
    <source>
        <dbReference type="ARBA" id="ARBA00039243"/>
    </source>
</evidence>
<keyword evidence="10" id="KW-0931">ER-Golgi transport</keyword>
<evidence type="ECO:0000256" key="6">
    <source>
        <dbReference type="ARBA" id="ARBA00022553"/>
    </source>
</evidence>
<dbReference type="Gene3D" id="1.10.220.150">
    <property type="entry name" value="Arf GTPase activating protein"/>
    <property type="match status" value="1"/>
</dbReference>
<organism evidence="19 20">
    <name type="scientific">Calidris pygmaea</name>
    <name type="common">Spoon-billed sandpiper</name>
    <dbReference type="NCBI Taxonomy" id="425635"/>
    <lineage>
        <taxon>Eukaryota</taxon>
        <taxon>Metazoa</taxon>
        <taxon>Chordata</taxon>
        <taxon>Craniata</taxon>
        <taxon>Vertebrata</taxon>
        <taxon>Euteleostomi</taxon>
        <taxon>Archelosauria</taxon>
        <taxon>Archosauria</taxon>
        <taxon>Dinosauria</taxon>
        <taxon>Saurischia</taxon>
        <taxon>Theropoda</taxon>
        <taxon>Coelurosauria</taxon>
        <taxon>Aves</taxon>
        <taxon>Neognathae</taxon>
        <taxon>Neoaves</taxon>
        <taxon>Charadriiformes</taxon>
        <taxon>Scolopacidae</taxon>
        <taxon>Calidris</taxon>
    </lineage>
</organism>
<keyword evidence="20" id="KW-1185">Reference proteome</keyword>
<evidence type="ECO:0000256" key="1">
    <source>
        <dbReference type="ARBA" id="ARBA00004255"/>
    </source>
</evidence>
<dbReference type="GO" id="GO:0000139">
    <property type="term" value="C:Golgi membrane"/>
    <property type="evidence" value="ECO:0007669"/>
    <property type="project" value="UniProtKB-SubCell"/>
</dbReference>
<dbReference type="Proteomes" id="UP000694419">
    <property type="component" value="Unplaced"/>
</dbReference>
<dbReference type="GO" id="GO:0048205">
    <property type="term" value="P:COPI coating of Golgi vesicle"/>
    <property type="evidence" value="ECO:0007669"/>
    <property type="project" value="TreeGrafter"/>
</dbReference>
<evidence type="ECO:0000256" key="16">
    <source>
        <dbReference type="PROSITE-ProRule" id="PRU00288"/>
    </source>
</evidence>
<evidence type="ECO:0000256" key="3">
    <source>
        <dbReference type="ARBA" id="ARBA00022448"/>
    </source>
</evidence>
<keyword evidence="11" id="KW-0653">Protein transport</keyword>
<dbReference type="InterPro" id="IPR037278">
    <property type="entry name" value="ARFGAP/RecO"/>
</dbReference>
<keyword evidence="5" id="KW-0963">Cytoplasm</keyword>
<keyword evidence="12" id="KW-0333">Golgi apparatus</keyword>
<evidence type="ECO:0000256" key="8">
    <source>
        <dbReference type="ARBA" id="ARBA00022771"/>
    </source>
</evidence>
<protein>
    <recommendedName>
        <fullName evidence="15">ADP-ribosylation factor GTPase-activating protein 3</fullName>
    </recommendedName>
</protein>
<keyword evidence="13" id="KW-0472">Membrane</keyword>
<feature type="signal peptide" evidence="17">
    <location>
        <begin position="1"/>
        <end position="26"/>
    </location>
</feature>
<reference evidence="19" key="2">
    <citation type="submission" date="2025-09" db="UniProtKB">
        <authorList>
            <consortium name="Ensembl"/>
        </authorList>
    </citation>
    <scope>IDENTIFICATION</scope>
</reference>
<feature type="domain" description="Arf-GAP" evidence="18">
    <location>
        <begin position="22"/>
        <end position="127"/>
    </location>
</feature>
<dbReference type="InterPro" id="IPR001164">
    <property type="entry name" value="ArfGAP_dom"/>
</dbReference>
<dbReference type="PROSITE" id="PS50115">
    <property type="entry name" value="ARFGAP"/>
    <property type="match status" value="1"/>
</dbReference>
<evidence type="ECO:0000256" key="2">
    <source>
        <dbReference type="ARBA" id="ARBA00004496"/>
    </source>
</evidence>
<dbReference type="PANTHER" id="PTHR45686:SF1">
    <property type="entry name" value="ADP-RIBOSYLATION FACTOR GTPASE-ACTIVATING PROTEIN 3"/>
    <property type="match status" value="1"/>
</dbReference>
<dbReference type="AlphaFoldDB" id="A0A8C3KG59"/>
<evidence type="ECO:0000256" key="7">
    <source>
        <dbReference type="ARBA" id="ARBA00022723"/>
    </source>
</evidence>
<evidence type="ECO:0000256" key="5">
    <source>
        <dbReference type="ARBA" id="ARBA00022490"/>
    </source>
</evidence>
<evidence type="ECO:0000256" key="17">
    <source>
        <dbReference type="SAM" id="SignalP"/>
    </source>
</evidence>
<sequence>MTYSTTVRHGCAQVVLLIFIFSKVCFDCGAKNPSWASITYGVFLCIDCSGTHRSLGVHLSFIRSTELDSNWSWFQLRCMQVGGNANAYAFFHQHGCTTSDTNAKYNSRGAQLYKEKIKSLATQATRKHGTDLWTDECGTPPVSPQNKEEDFFASHVSPKAKNTEWVLSEPVSVQQNTSENIPECNEENTTFIKKKPNQARKGLGAKKGGLGAQKVSSQSFNEIEKQAQAVDKMKEQEDLHSSKTTEKETPLVSSLRLAYRDLDIKTKEDKLNLSGKKKSELERLGMGFGSNRSGISHSVTSNMQTIEQETPAITKPKKKYTDDVDDLYFSSSSRYYDSSDLRSSAFSKWDDTTDSFWKKENNNRDVDVMLTSKSTGFSDRPTSHRKPEYELSLNTDEAQKKFGNVKAISSDMYFGRQDHADYEARARLERLSGSSCISSADLFENQKKQPTGSYNISNVLPSAPDIAQFKQGVKSVAGKLSVLANGVMTSIQDRYGS</sequence>
<evidence type="ECO:0000256" key="12">
    <source>
        <dbReference type="ARBA" id="ARBA00023034"/>
    </source>
</evidence>
<comment type="function">
    <text evidence="14">GTPase-activating protein (GAP) for ADP ribosylation factor 1 (ARF1). Hydrolysis of ARF1-bound GTP may lead to dissociation of coatomer from Golgi-derived membranes to allow fusion with target membranes.</text>
</comment>
<evidence type="ECO:0000256" key="13">
    <source>
        <dbReference type="ARBA" id="ARBA00023136"/>
    </source>
</evidence>
<dbReference type="SMART" id="SM00105">
    <property type="entry name" value="ArfGap"/>
    <property type="match status" value="1"/>
</dbReference>
<comment type="subcellular location">
    <subcellularLocation>
        <location evidence="2">Cytoplasm</location>
    </subcellularLocation>
    <subcellularLocation>
        <location evidence="1">Golgi apparatus membrane</location>
        <topology evidence="1">Peripheral membrane protein</topology>
        <orientation evidence="1">Cytoplasmic side</orientation>
    </subcellularLocation>
</comment>
<evidence type="ECO:0000313" key="19">
    <source>
        <dbReference type="Ensembl" id="ENSCPGP00000023249.1"/>
    </source>
</evidence>
<keyword evidence="6" id="KW-0597">Phosphoprotein</keyword>
<proteinExistence type="predicted"/>
<dbReference type="GO" id="GO:0015031">
    <property type="term" value="P:protein transport"/>
    <property type="evidence" value="ECO:0007669"/>
    <property type="project" value="UniProtKB-KW"/>
</dbReference>
<keyword evidence="3" id="KW-0813">Transport</keyword>
<evidence type="ECO:0000256" key="10">
    <source>
        <dbReference type="ARBA" id="ARBA00022892"/>
    </source>
</evidence>
<keyword evidence="17" id="KW-0732">Signal</keyword>
<dbReference type="Ensembl" id="ENSCPGT00000025404.1">
    <property type="protein sequence ID" value="ENSCPGP00000023249.1"/>
    <property type="gene ID" value="ENSCPGG00000016114.1"/>
</dbReference>
<dbReference type="InterPro" id="IPR038508">
    <property type="entry name" value="ArfGAP_dom_sf"/>
</dbReference>
<evidence type="ECO:0000256" key="14">
    <source>
        <dbReference type="ARBA" id="ARBA00037105"/>
    </source>
</evidence>
<reference evidence="19" key="1">
    <citation type="submission" date="2025-08" db="UniProtKB">
        <authorList>
            <consortium name="Ensembl"/>
        </authorList>
    </citation>
    <scope>IDENTIFICATION</scope>
</reference>
<dbReference type="SUPFAM" id="SSF57863">
    <property type="entry name" value="ArfGap/RecO-like zinc finger"/>
    <property type="match status" value="1"/>
</dbReference>
<feature type="chain" id="PRO_5034413613" description="ADP-ribosylation factor GTPase-activating protein 3" evidence="17">
    <location>
        <begin position="27"/>
        <end position="497"/>
    </location>
</feature>
<dbReference type="PANTHER" id="PTHR45686">
    <property type="entry name" value="ADP-RIBOSYLATION FACTOR GTPASE ACTIVATING PROTEIN 3, ISOFORM H-RELATED"/>
    <property type="match status" value="1"/>
</dbReference>
<accession>A0A8C3KG59</accession>